<evidence type="ECO:0000313" key="2">
    <source>
        <dbReference type="Proteomes" id="UP001175000"/>
    </source>
</evidence>
<name>A0AA39X210_9PEZI</name>
<proteinExistence type="predicted"/>
<accession>A0AA39X210</accession>
<feature type="non-terminal residue" evidence="1">
    <location>
        <position position="1"/>
    </location>
</feature>
<dbReference type="EMBL" id="JAULSU010000002">
    <property type="protein sequence ID" value="KAK0625844.1"/>
    <property type="molecule type" value="Genomic_DNA"/>
</dbReference>
<gene>
    <name evidence="1" type="ORF">B0T14DRAFT_385471</name>
</gene>
<sequence>PSSTPHPWLWRCHSCRTTYRLGCTRRCLECSHTFCTGPVPPSNKSDSRSRSKHRGPCQAEFDYNAWSAWGSYPGPRENGKMLKNNETFATYLFTLPSPYSSAQGWTKLPQSVVDSVNKSKEKMYMRREHDCWKHCDFPSECRHAVYAACVE</sequence>
<dbReference type="AlphaFoldDB" id="A0AA39X210"/>
<evidence type="ECO:0000313" key="1">
    <source>
        <dbReference type="EMBL" id="KAK0625844.1"/>
    </source>
</evidence>
<organism evidence="1 2">
    <name type="scientific">Immersiella caudata</name>
    <dbReference type="NCBI Taxonomy" id="314043"/>
    <lineage>
        <taxon>Eukaryota</taxon>
        <taxon>Fungi</taxon>
        <taxon>Dikarya</taxon>
        <taxon>Ascomycota</taxon>
        <taxon>Pezizomycotina</taxon>
        <taxon>Sordariomycetes</taxon>
        <taxon>Sordariomycetidae</taxon>
        <taxon>Sordariales</taxon>
        <taxon>Lasiosphaeriaceae</taxon>
        <taxon>Immersiella</taxon>
    </lineage>
</organism>
<feature type="non-terminal residue" evidence="1">
    <location>
        <position position="151"/>
    </location>
</feature>
<dbReference type="Proteomes" id="UP001175000">
    <property type="component" value="Unassembled WGS sequence"/>
</dbReference>
<reference evidence="1" key="1">
    <citation type="submission" date="2023-06" db="EMBL/GenBank/DDBJ databases">
        <title>Genome-scale phylogeny and comparative genomics of the fungal order Sordariales.</title>
        <authorList>
            <consortium name="Lawrence Berkeley National Laboratory"/>
            <person name="Hensen N."/>
            <person name="Bonometti L."/>
            <person name="Westerberg I."/>
            <person name="Brannstrom I.O."/>
            <person name="Guillou S."/>
            <person name="Cros-Aarteil S."/>
            <person name="Calhoun S."/>
            <person name="Haridas S."/>
            <person name="Kuo A."/>
            <person name="Mondo S."/>
            <person name="Pangilinan J."/>
            <person name="Riley R."/>
            <person name="Labutti K."/>
            <person name="Andreopoulos B."/>
            <person name="Lipzen A."/>
            <person name="Chen C."/>
            <person name="Yanf M."/>
            <person name="Daum C."/>
            <person name="Ng V."/>
            <person name="Clum A."/>
            <person name="Steindorff A."/>
            <person name="Ohm R."/>
            <person name="Martin F."/>
            <person name="Silar P."/>
            <person name="Natvig D."/>
            <person name="Lalanne C."/>
            <person name="Gautier V."/>
            <person name="Ament-Velasquez S.L."/>
            <person name="Kruys A."/>
            <person name="Hutchinson M.I."/>
            <person name="Powell A.J."/>
            <person name="Barry K."/>
            <person name="Miller A.N."/>
            <person name="Grigoriev I.V."/>
            <person name="Debuchy R."/>
            <person name="Gladieux P."/>
            <person name="Thoren M.H."/>
            <person name="Johannesson H."/>
        </authorList>
    </citation>
    <scope>NUCLEOTIDE SEQUENCE</scope>
    <source>
        <strain evidence="1">CBS 606.72</strain>
    </source>
</reference>
<comment type="caution">
    <text evidence="1">The sequence shown here is derived from an EMBL/GenBank/DDBJ whole genome shotgun (WGS) entry which is preliminary data.</text>
</comment>
<keyword evidence="2" id="KW-1185">Reference proteome</keyword>
<protein>
    <submittedName>
        <fullName evidence="1">Uncharacterized protein</fullName>
    </submittedName>
</protein>